<evidence type="ECO:0000256" key="2">
    <source>
        <dbReference type="SAM" id="Phobius"/>
    </source>
</evidence>
<keyword evidence="4" id="KW-1185">Reference proteome</keyword>
<name>A0A9W9DGK5_9AGAR</name>
<reference evidence="3" key="1">
    <citation type="submission" date="2022-08" db="EMBL/GenBank/DDBJ databases">
        <title>A Global Phylogenomic Analysis of the Shiitake Genus Lentinula.</title>
        <authorList>
            <consortium name="DOE Joint Genome Institute"/>
            <person name="Sierra-Patev S."/>
            <person name="Min B."/>
            <person name="Naranjo-Ortiz M."/>
            <person name="Looney B."/>
            <person name="Konkel Z."/>
            <person name="Slot J.C."/>
            <person name="Sakamoto Y."/>
            <person name="Steenwyk J.L."/>
            <person name="Rokas A."/>
            <person name="Carro J."/>
            <person name="Camarero S."/>
            <person name="Ferreira P."/>
            <person name="Molpeceres G."/>
            <person name="Ruiz-Duenas F.J."/>
            <person name="Serrano A."/>
            <person name="Henrissat B."/>
            <person name="Drula E."/>
            <person name="Hughes K.W."/>
            <person name="Mata J.L."/>
            <person name="Ishikawa N.K."/>
            <person name="Vargas-Isla R."/>
            <person name="Ushijima S."/>
            <person name="Smith C.A."/>
            <person name="Ahrendt S."/>
            <person name="Andreopoulos W."/>
            <person name="He G."/>
            <person name="Labutti K."/>
            <person name="Lipzen A."/>
            <person name="Ng V."/>
            <person name="Riley R."/>
            <person name="Sandor L."/>
            <person name="Barry K."/>
            <person name="Martinez A.T."/>
            <person name="Xiao Y."/>
            <person name="Gibbons J.G."/>
            <person name="Terashima K."/>
            <person name="Grigoriev I.V."/>
            <person name="Hibbett D.S."/>
        </authorList>
    </citation>
    <scope>NUCLEOTIDE SEQUENCE</scope>
    <source>
        <strain evidence="3">JLM2183</strain>
    </source>
</reference>
<dbReference type="EMBL" id="JAOTPV010000032">
    <property type="protein sequence ID" value="KAJ4469526.1"/>
    <property type="molecule type" value="Genomic_DNA"/>
</dbReference>
<keyword evidence="2" id="KW-0812">Transmembrane</keyword>
<feature type="region of interest" description="Disordered" evidence="1">
    <location>
        <begin position="230"/>
        <end position="249"/>
    </location>
</feature>
<dbReference type="Proteomes" id="UP001150266">
    <property type="component" value="Unassembled WGS sequence"/>
</dbReference>
<feature type="transmembrane region" description="Helical" evidence="2">
    <location>
        <begin position="192"/>
        <end position="219"/>
    </location>
</feature>
<dbReference type="AlphaFoldDB" id="A0A9W9DGK5"/>
<accession>A0A9W9DGK5</accession>
<proteinExistence type="predicted"/>
<feature type="transmembrane region" description="Helical" evidence="2">
    <location>
        <begin position="115"/>
        <end position="140"/>
    </location>
</feature>
<keyword evidence="2" id="KW-0472">Membrane</keyword>
<organism evidence="3 4">
    <name type="scientific">Lentinula aciculospora</name>
    <dbReference type="NCBI Taxonomy" id="153920"/>
    <lineage>
        <taxon>Eukaryota</taxon>
        <taxon>Fungi</taxon>
        <taxon>Dikarya</taxon>
        <taxon>Basidiomycota</taxon>
        <taxon>Agaricomycotina</taxon>
        <taxon>Agaricomycetes</taxon>
        <taxon>Agaricomycetidae</taxon>
        <taxon>Agaricales</taxon>
        <taxon>Marasmiineae</taxon>
        <taxon>Omphalotaceae</taxon>
        <taxon>Lentinula</taxon>
    </lineage>
</organism>
<keyword evidence="2" id="KW-1133">Transmembrane helix</keyword>
<evidence type="ECO:0000313" key="4">
    <source>
        <dbReference type="Proteomes" id="UP001150266"/>
    </source>
</evidence>
<sequence>MSSSEELQTIHLSDSLNRRIRGYPPNQARTFTSNSRRREIYSDTNKPNFFFALCLLVLLGLRPKRLQAQLNSDDPQTWVDFREGLIRRWGTLGITSGLVLSAATTLVFSDRVQGASMVAALASLCATIVSITFGTALSFIFTDAPVRDFKALATRPMHMVFLLSIPNMFAMGAMLALYVSITIFAWTFEDGVATILAKIGTVSGALIMGVLFAYAIWLVQGLGIYTEHTDESDEGFSKDGVGSVEALTR</sequence>
<dbReference type="OrthoDB" id="3003687at2759"/>
<protein>
    <submittedName>
        <fullName evidence="3">Uncharacterized protein</fullName>
    </submittedName>
</protein>
<evidence type="ECO:0000313" key="3">
    <source>
        <dbReference type="EMBL" id="KAJ4469526.1"/>
    </source>
</evidence>
<gene>
    <name evidence="3" type="ORF">J3R30DRAFT_3409632</name>
</gene>
<feature type="transmembrane region" description="Helical" evidence="2">
    <location>
        <begin position="89"/>
        <end position="109"/>
    </location>
</feature>
<feature type="transmembrane region" description="Helical" evidence="2">
    <location>
        <begin position="160"/>
        <end position="186"/>
    </location>
</feature>
<comment type="caution">
    <text evidence="3">The sequence shown here is derived from an EMBL/GenBank/DDBJ whole genome shotgun (WGS) entry which is preliminary data.</text>
</comment>
<evidence type="ECO:0000256" key="1">
    <source>
        <dbReference type="SAM" id="MobiDB-lite"/>
    </source>
</evidence>